<gene>
    <name evidence="2" type="ORF">GCM10022232_16150</name>
</gene>
<dbReference type="Proteomes" id="UP001500456">
    <property type="component" value="Unassembled WGS sequence"/>
</dbReference>
<evidence type="ECO:0000256" key="1">
    <source>
        <dbReference type="SAM" id="Phobius"/>
    </source>
</evidence>
<keyword evidence="1" id="KW-1133">Transmembrane helix</keyword>
<proteinExistence type="predicted"/>
<keyword evidence="1" id="KW-0472">Membrane</keyword>
<dbReference type="RefSeq" id="WP_345562054.1">
    <property type="nucleotide sequence ID" value="NZ_BAAAZX010000003.1"/>
</dbReference>
<reference evidence="3" key="1">
    <citation type="journal article" date="2019" name="Int. J. Syst. Evol. Microbiol.">
        <title>The Global Catalogue of Microorganisms (GCM) 10K type strain sequencing project: providing services to taxonomists for standard genome sequencing and annotation.</title>
        <authorList>
            <consortium name="The Broad Institute Genomics Platform"/>
            <consortium name="The Broad Institute Genome Sequencing Center for Infectious Disease"/>
            <person name="Wu L."/>
            <person name="Ma J."/>
        </authorList>
    </citation>
    <scope>NUCLEOTIDE SEQUENCE [LARGE SCALE GENOMIC DNA]</scope>
    <source>
        <strain evidence="3">JCM 16924</strain>
    </source>
</reference>
<keyword evidence="3" id="KW-1185">Reference proteome</keyword>
<evidence type="ECO:0000313" key="3">
    <source>
        <dbReference type="Proteomes" id="UP001500456"/>
    </source>
</evidence>
<protein>
    <submittedName>
        <fullName evidence="2">Uncharacterized protein</fullName>
    </submittedName>
</protein>
<keyword evidence="1" id="KW-0812">Transmembrane</keyword>
<organism evidence="2 3">
    <name type="scientific">Streptomyces plumbiresistens</name>
    <dbReference type="NCBI Taxonomy" id="511811"/>
    <lineage>
        <taxon>Bacteria</taxon>
        <taxon>Bacillati</taxon>
        <taxon>Actinomycetota</taxon>
        <taxon>Actinomycetes</taxon>
        <taxon>Kitasatosporales</taxon>
        <taxon>Streptomycetaceae</taxon>
        <taxon>Streptomyces</taxon>
    </lineage>
</organism>
<name>A0ABP7QL90_9ACTN</name>
<sequence>MSAEVLRLARSAPGRGRVHAAAGCCFVSSFAALGPPAGVAVAADSARFGPAAPVLTGGAAAAVIVLAVTFPPLKFRTRWSR</sequence>
<accession>A0ABP7QL90</accession>
<evidence type="ECO:0000313" key="2">
    <source>
        <dbReference type="EMBL" id="GAA3984269.1"/>
    </source>
</evidence>
<comment type="caution">
    <text evidence="2">The sequence shown here is derived from an EMBL/GenBank/DDBJ whole genome shotgun (WGS) entry which is preliminary data.</text>
</comment>
<dbReference type="EMBL" id="BAAAZX010000003">
    <property type="protein sequence ID" value="GAA3984269.1"/>
    <property type="molecule type" value="Genomic_DNA"/>
</dbReference>
<feature type="transmembrane region" description="Helical" evidence="1">
    <location>
        <begin position="52"/>
        <end position="73"/>
    </location>
</feature>